<evidence type="ECO:0000313" key="2">
    <source>
        <dbReference type="Proteomes" id="UP000255167"/>
    </source>
</evidence>
<keyword evidence="1" id="KW-0378">Hydrolase</keyword>
<dbReference type="AlphaFoldDB" id="A0A378F6J2"/>
<dbReference type="GO" id="GO:0006508">
    <property type="term" value="P:proteolysis"/>
    <property type="evidence" value="ECO:0007669"/>
    <property type="project" value="UniProtKB-KW"/>
</dbReference>
<gene>
    <name evidence="1" type="ORF">NCTC9617_01602</name>
</gene>
<dbReference type="Gene3D" id="3.30.230.10">
    <property type="match status" value="1"/>
</dbReference>
<accession>A0A378F6J2</accession>
<organism evidence="1 2">
    <name type="scientific">Klebsiella pneumoniae</name>
    <dbReference type="NCBI Taxonomy" id="573"/>
    <lineage>
        <taxon>Bacteria</taxon>
        <taxon>Pseudomonadati</taxon>
        <taxon>Pseudomonadota</taxon>
        <taxon>Gammaproteobacteria</taxon>
        <taxon>Enterobacterales</taxon>
        <taxon>Enterobacteriaceae</taxon>
        <taxon>Klebsiella/Raoultella group</taxon>
        <taxon>Klebsiella</taxon>
        <taxon>Klebsiella pneumoniae complex</taxon>
    </lineage>
</organism>
<protein>
    <submittedName>
        <fullName evidence="1">ATP-dependent protease La</fullName>
    </submittedName>
</protein>
<dbReference type="InterPro" id="IPR014721">
    <property type="entry name" value="Ribsml_uS5_D2-typ_fold_subgr"/>
</dbReference>
<dbReference type="EMBL" id="UGNC01000004">
    <property type="protein sequence ID" value="STW40067.1"/>
    <property type="molecule type" value="Genomic_DNA"/>
</dbReference>
<proteinExistence type="predicted"/>
<sequence>MIIPAANVRHLSLSHELRQAVADNQFAIWAIDDITEALPMLTQLMWDGEGQTLRQTIQERIAQATQQETRHRFSVAATLVRWDKF</sequence>
<dbReference type="GO" id="GO:0008233">
    <property type="term" value="F:peptidase activity"/>
    <property type="evidence" value="ECO:0007669"/>
    <property type="project" value="UniProtKB-KW"/>
</dbReference>
<reference evidence="1 2" key="1">
    <citation type="submission" date="2018-06" db="EMBL/GenBank/DDBJ databases">
        <authorList>
            <consortium name="Pathogen Informatics"/>
            <person name="Doyle S."/>
        </authorList>
    </citation>
    <scope>NUCLEOTIDE SEQUENCE [LARGE SCALE GENOMIC DNA]</scope>
    <source>
        <strain evidence="1 2">NCTC9617</strain>
    </source>
</reference>
<evidence type="ECO:0000313" key="1">
    <source>
        <dbReference type="EMBL" id="STW40067.1"/>
    </source>
</evidence>
<keyword evidence="1" id="KW-0645">Protease</keyword>
<dbReference type="Proteomes" id="UP000255167">
    <property type="component" value="Unassembled WGS sequence"/>
</dbReference>
<name>A0A378F6J2_KLEPN</name>